<evidence type="ECO:0000313" key="16">
    <source>
        <dbReference type="EMBL" id="MFC3677365.1"/>
    </source>
</evidence>
<feature type="binding site" evidence="14">
    <location>
        <position position="151"/>
    </location>
    <ligand>
        <name>Mg(2+)</name>
        <dbReference type="ChEBI" id="CHEBI:18420"/>
        <label>2</label>
    </ligand>
</feature>
<evidence type="ECO:0000259" key="15">
    <source>
        <dbReference type="Pfam" id="PF00925"/>
    </source>
</evidence>
<dbReference type="PIRSF" id="PIRSF001259">
    <property type="entry name" value="RibA"/>
    <property type="match status" value="1"/>
</dbReference>
<dbReference type="InterPro" id="IPR000422">
    <property type="entry name" value="DHBP_synthase_RibB"/>
</dbReference>
<dbReference type="InterPro" id="IPR017945">
    <property type="entry name" value="DHBP_synth_RibB-like_a/b_dom"/>
</dbReference>
<feature type="site" description="Essential for catalytic activity" evidence="14">
    <location>
        <position position="134"/>
    </location>
</feature>
<evidence type="ECO:0000256" key="3">
    <source>
        <dbReference type="ARBA" id="ARBA00002284"/>
    </source>
</evidence>
<dbReference type="InterPro" id="IPR032677">
    <property type="entry name" value="GTP_cyclohydro_II"/>
</dbReference>
<feature type="binding site" evidence="14">
    <location>
        <position position="40"/>
    </location>
    <ligand>
        <name>D-ribulose 5-phosphate</name>
        <dbReference type="ChEBI" id="CHEBI:58121"/>
    </ligand>
</feature>
<comment type="pathway">
    <text evidence="4 14">Cofactor biosynthesis; riboflavin biosynthesis; 2-hydroxy-3-oxobutyl phosphate from D-ribulose 5-phosphate: step 1/1.</text>
</comment>
<dbReference type="PANTHER" id="PTHR21327">
    <property type="entry name" value="GTP CYCLOHYDROLASE II-RELATED"/>
    <property type="match status" value="1"/>
</dbReference>
<dbReference type="HAMAP" id="MF_00180">
    <property type="entry name" value="RibB"/>
    <property type="match status" value="1"/>
</dbReference>
<feature type="binding site" evidence="14">
    <location>
        <begin position="148"/>
        <end position="152"/>
    </location>
    <ligand>
        <name>D-ribulose 5-phosphate</name>
        <dbReference type="ChEBI" id="CHEBI:58121"/>
    </ligand>
</feature>
<evidence type="ECO:0000256" key="10">
    <source>
        <dbReference type="ARBA" id="ARBA00022723"/>
    </source>
</evidence>
<proteinExistence type="inferred from homology"/>
<comment type="similarity">
    <text evidence="14">Belongs to the DHBP synthase family.</text>
</comment>
<dbReference type="NCBIfam" id="TIGR00506">
    <property type="entry name" value="ribB"/>
    <property type="match status" value="1"/>
</dbReference>
<feature type="binding site" evidence="14">
    <location>
        <begin position="35"/>
        <end position="36"/>
    </location>
    <ligand>
        <name>D-ribulose 5-phosphate</name>
        <dbReference type="ChEBI" id="CHEBI:58121"/>
    </ligand>
</feature>
<dbReference type="Gene3D" id="3.90.870.10">
    <property type="entry name" value="DHBP synthase"/>
    <property type="match status" value="1"/>
</dbReference>
<evidence type="ECO:0000256" key="2">
    <source>
        <dbReference type="ARBA" id="ARBA00001936"/>
    </source>
</evidence>
<comment type="cofactor">
    <cofactor evidence="2">
        <name>Mn(2+)</name>
        <dbReference type="ChEBI" id="CHEBI:29035"/>
    </cofactor>
</comment>
<feature type="site" description="Essential for catalytic activity" evidence="14">
    <location>
        <position position="172"/>
    </location>
</feature>
<keyword evidence="10 14" id="KW-0479">Metal-binding</keyword>
<evidence type="ECO:0000313" key="17">
    <source>
        <dbReference type="Proteomes" id="UP001595711"/>
    </source>
</evidence>
<feature type="binding site" evidence="14">
    <location>
        <position position="36"/>
    </location>
    <ligand>
        <name>Mg(2+)</name>
        <dbReference type="ChEBI" id="CHEBI:18420"/>
        <label>1</label>
    </ligand>
</feature>
<comment type="function">
    <text evidence="3 14">Catalyzes the conversion of D-ribulose 5-phosphate to formate and 3,4-dihydroxy-2-butanone 4-phosphate.</text>
</comment>
<dbReference type="RefSeq" id="WP_379728904.1">
    <property type="nucleotide sequence ID" value="NZ_JBHRYJ010000004.1"/>
</dbReference>
<keyword evidence="9 14" id="KW-0686">Riboflavin biosynthesis</keyword>
<dbReference type="Proteomes" id="UP001595711">
    <property type="component" value="Unassembled WGS sequence"/>
</dbReference>
<accession>A0ABV7VJF2</accession>
<evidence type="ECO:0000256" key="9">
    <source>
        <dbReference type="ARBA" id="ARBA00022619"/>
    </source>
</evidence>
<feature type="binding site" evidence="14">
    <location>
        <position position="36"/>
    </location>
    <ligand>
        <name>Mg(2+)</name>
        <dbReference type="ChEBI" id="CHEBI:18420"/>
        <label>2</label>
    </ligand>
</feature>
<dbReference type="Pfam" id="PF00925">
    <property type="entry name" value="GTP_cyclohydro2"/>
    <property type="match status" value="1"/>
</dbReference>
<evidence type="ECO:0000256" key="13">
    <source>
        <dbReference type="ARBA" id="ARBA00023239"/>
    </source>
</evidence>
<evidence type="ECO:0000256" key="8">
    <source>
        <dbReference type="ARBA" id="ARBA00018836"/>
    </source>
</evidence>
<comment type="cofactor">
    <cofactor evidence="14">
        <name>Mg(2+)</name>
        <dbReference type="ChEBI" id="CHEBI:18420"/>
    </cofactor>
    <cofactor evidence="14">
        <name>Mn(2+)</name>
        <dbReference type="ChEBI" id="CHEBI:29035"/>
    </cofactor>
    <text evidence="14">Binds 2 divalent metal cations per subunit. Magnesium or manganese.</text>
</comment>
<dbReference type="SUPFAM" id="SSF55821">
    <property type="entry name" value="YrdC/RibB"/>
    <property type="match status" value="1"/>
</dbReference>
<evidence type="ECO:0000256" key="1">
    <source>
        <dbReference type="ARBA" id="ARBA00000141"/>
    </source>
</evidence>
<dbReference type="Gene3D" id="3.40.50.10990">
    <property type="entry name" value="GTP cyclohydrolase II"/>
    <property type="match status" value="1"/>
</dbReference>
<reference evidence="17" key="1">
    <citation type="journal article" date="2019" name="Int. J. Syst. Evol. Microbiol.">
        <title>The Global Catalogue of Microorganisms (GCM) 10K type strain sequencing project: providing services to taxonomists for standard genome sequencing and annotation.</title>
        <authorList>
            <consortium name="The Broad Institute Genomics Platform"/>
            <consortium name="The Broad Institute Genome Sequencing Center for Infectious Disease"/>
            <person name="Wu L."/>
            <person name="Ma J."/>
        </authorList>
    </citation>
    <scope>NUCLEOTIDE SEQUENCE [LARGE SCALE GENOMIC DNA]</scope>
    <source>
        <strain evidence="17">KCTC 42182</strain>
    </source>
</reference>
<keyword evidence="13 14" id="KW-0456">Lyase</keyword>
<keyword evidence="11 14" id="KW-0460">Magnesium</keyword>
<keyword evidence="12 14" id="KW-0464">Manganese</keyword>
<dbReference type="PANTHER" id="PTHR21327:SF34">
    <property type="entry name" value="3,4-DIHYDROXY-2-BUTANONE 4-PHOSPHATE SYNTHASE"/>
    <property type="match status" value="1"/>
</dbReference>
<evidence type="ECO:0000256" key="6">
    <source>
        <dbReference type="ARBA" id="ARBA00008976"/>
    </source>
</evidence>
<protein>
    <recommendedName>
        <fullName evidence="8 14">3,4-dihydroxy-2-butanone 4-phosphate synthase</fullName>
        <shortName evidence="14">DHBP synthase</shortName>
        <ecNumber evidence="7 14">4.1.99.12</ecNumber>
    </recommendedName>
</protein>
<dbReference type="SUPFAM" id="SSF142695">
    <property type="entry name" value="RibA-like"/>
    <property type="match status" value="1"/>
</dbReference>
<evidence type="ECO:0000256" key="7">
    <source>
        <dbReference type="ARBA" id="ARBA00012153"/>
    </source>
</evidence>
<evidence type="ECO:0000256" key="11">
    <source>
        <dbReference type="ARBA" id="ARBA00022842"/>
    </source>
</evidence>
<comment type="similarity">
    <text evidence="6">In the C-terminal section; belongs to the GTP cyclohydrolase II family.</text>
</comment>
<comment type="similarity">
    <text evidence="5">In the N-terminal section; belongs to the DHBP synthase family.</text>
</comment>
<sequence length="376" mass="40648">MSAVDDIGRYISSSEEIIEEARAGRMVVLVDAEDRENEGDLYIPAQVADATAINFMARYGRGLICLAMTRQRIEQLGLPLMAQHNATRHQTAFTVSIEAREGVTTGISAADRARTIAVAIDPAKGPADIGTPGHIFPLVARDGGTLVRAGHTEAAVDIARLAGLNPSGVICEIMNDDGTMARLPDLIGFAQLHGLKIGTIADLIAYRRRNDNLIDKVVEGEIDSAWGGKFRMLVYRNRVEYAEHIALVKGDIAEGGPVLVRMHALNVLDDVLGDHGSRSGTLHNAMRMIGEAGRGIVVLIREPRPTALSDRVRQKLGEPVENSSQLRDYGIGAQILIDLGVREMIVLSNVQRTIVGLDGYGLTVVETRPISVQREA</sequence>
<comment type="subunit">
    <text evidence="14">Homodimer.</text>
</comment>
<evidence type="ECO:0000256" key="12">
    <source>
        <dbReference type="ARBA" id="ARBA00023211"/>
    </source>
</evidence>
<comment type="caution">
    <text evidence="16">The sequence shown here is derived from an EMBL/GenBank/DDBJ whole genome shotgun (WGS) entry which is preliminary data.</text>
</comment>
<dbReference type="Pfam" id="PF00926">
    <property type="entry name" value="DHBP_synthase"/>
    <property type="match status" value="1"/>
</dbReference>
<dbReference type="GO" id="GO:0008686">
    <property type="term" value="F:3,4-dihydroxy-2-butanone-4-phosphate synthase activity"/>
    <property type="evidence" value="ECO:0007669"/>
    <property type="project" value="UniProtKB-EC"/>
</dbReference>
<keyword evidence="17" id="KW-1185">Reference proteome</keyword>
<comment type="catalytic activity">
    <reaction evidence="1 14">
        <text>D-ribulose 5-phosphate = (2S)-2-hydroxy-3-oxobutyl phosphate + formate + H(+)</text>
        <dbReference type="Rhea" id="RHEA:18457"/>
        <dbReference type="ChEBI" id="CHEBI:15378"/>
        <dbReference type="ChEBI" id="CHEBI:15740"/>
        <dbReference type="ChEBI" id="CHEBI:58121"/>
        <dbReference type="ChEBI" id="CHEBI:58830"/>
        <dbReference type="EC" id="4.1.99.12"/>
    </reaction>
</comment>
<evidence type="ECO:0000256" key="4">
    <source>
        <dbReference type="ARBA" id="ARBA00004904"/>
    </source>
</evidence>
<dbReference type="EMBL" id="JBHRYJ010000004">
    <property type="protein sequence ID" value="MFC3677365.1"/>
    <property type="molecule type" value="Genomic_DNA"/>
</dbReference>
<dbReference type="InterPro" id="IPR036144">
    <property type="entry name" value="RibA-like_sf"/>
</dbReference>
<feature type="domain" description="GTP cyclohydrolase II" evidence="15">
    <location>
        <begin position="217"/>
        <end position="369"/>
    </location>
</feature>
<organism evidence="16 17">
    <name type="scientific">Ferrovibrio xuzhouensis</name>
    <dbReference type="NCBI Taxonomy" id="1576914"/>
    <lineage>
        <taxon>Bacteria</taxon>
        <taxon>Pseudomonadati</taxon>
        <taxon>Pseudomonadota</taxon>
        <taxon>Alphaproteobacteria</taxon>
        <taxon>Rhodospirillales</taxon>
        <taxon>Rhodospirillaceae</taxon>
        <taxon>Ferrovibrio</taxon>
    </lineage>
</organism>
<dbReference type="EC" id="4.1.99.12" evidence="7 14"/>
<gene>
    <name evidence="14 16" type="primary">ribB</name>
    <name evidence="16" type="ORF">ACFOOQ_17560</name>
</gene>
<evidence type="ECO:0000256" key="5">
    <source>
        <dbReference type="ARBA" id="ARBA00005520"/>
    </source>
</evidence>
<evidence type="ECO:0000256" key="14">
    <source>
        <dbReference type="HAMAP-Rule" id="MF_00180"/>
    </source>
</evidence>
<name>A0ABV7VJF2_9PROT</name>